<evidence type="ECO:0000256" key="4">
    <source>
        <dbReference type="ARBA" id="ARBA00022692"/>
    </source>
</evidence>
<dbReference type="InterPro" id="IPR011527">
    <property type="entry name" value="ABC1_TM_dom"/>
</dbReference>
<dbReference type="AlphaFoldDB" id="A0AA36Y528"/>
<dbReference type="Pfam" id="PF00005">
    <property type="entry name" value="ABC_tran"/>
    <property type="match status" value="1"/>
</dbReference>
<dbReference type="PROSITE" id="PS00211">
    <property type="entry name" value="ABC_TRANSPORTER_1"/>
    <property type="match status" value="1"/>
</dbReference>
<dbReference type="InterPro" id="IPR039421">
    <property type="entry name" value="Type_1_exporter"/>
</dbReference>
<dbReference type="GO" id="GO:0016887">
    <property type="term" value="F:ATP hydrolysis activity"/>
    <property type="evidence" value="ECO:0007669"/>
    <property type="project" value="InterPro"/>
</dbReference>
<dbReference type="RefSeq" id="WP_009533295.1">
    <property type="nucleotide sequence ID" value="NZ_CAUQEI010000010.1"/>
</dbReference>
<dbReference type="CDD" id="cd07346">
    <property type="entry name" value="ABC_6TM_exporters"/>
    <property type="match status" value="1"/>
</dbReference>
<reference evidence="12 13" key="1">
    <citation type="submission" date="2011-10" db="EMBL/GenBank/DDBJ databases">
        <title>The Genome Sequence of Lachnospiraceae bacterium ACC2.</title>
        <authorList>
            <consortium name="The Broad Institute Genome Sequencing Platform"/>
            <person name="Earl A."/>
            <person name="Ward D."/>
            <person name="Feldgarden M."/>
            <person name="Gevers D."/>
            <person name="Sizova M."/>
            <person name="Hazen A."/>
            <person name="Epstein S."/>
            <person name="Young S.K."/>
            <person name="Zeng Q."/>
            <person name="Gargeya S."/>
            <person name="Fitzgerald M."/>
            <person name="Haas B."/>
            <person name="Abouelleil A."/>
            <person name="Alvarado L."/>
            <person name="Arachchi H.M."/>
            <person name="Berlin A."/>
            <person name="Brown A."/>
            <person name="Chapman S.B."/>
            <person name="Chen Z."/>
            <person name="Dunbar C."/>
            <person name="Freedman E."/>
            <person name="Gearin G."/>
            <person name="Goldberg J."/>
            <person name="Griggs A."/>
            <person name="Gujja S."/>
            <person name="Heiman D."/>
            <person name="Howarth C."/>
            <person name="Larson L."/>
            <person name="Lui A."/>
            <person name="MacDonald P.J.P."/>
            <person name="Montmayeur A."/>
            <person name="Murphy C."/>
            <person name="Neiman D."/>
            <person name="Pearson M."/>
            <person name="Priest M."/>
            <person name="Roberts A."/>
            <person name="Saif S."/>
            <person name="Shea T."/>
            <person name="Shenoy N."/>
            <person name="Sisk P."/>
            <person name="Stolte C."/>
            <person name="Sykes S."/>
            <person name="Wortman J."/>
            <person name="Nusbaum C."/>
            <person name="Birren B."/>
        </authorList>
    </citation>
    <scope>NUCLEOTIDE SEQUENCE [LARGE SCALE GENOMIC DNA]</scope>
    <source>
        <strain evidence="12 13">ACC2</strain>
    </source>
</reference>
<dbReference type="SUPFAM" id="SSF52540">
    <property type="entry name" value="P-loop containing nucleoside triphosphate hydrolases"/>
    <property type="match status" value="1"/>
</dbReference>
<comment type="caution">
    <text evidence="12">The sequence shown here is derived from an EMBL/GenBank/DDBJ whole genome shotgun (WGS) entry which is preliminary data.</text>
</comment>
<keyword evidence="6" id="KW-0067">ATP-binding</keyword>
<sequence length="579" mass="63771">MNKILNAITCKEPKRLVKPVLWNALANLSNLLPFLCLAYIVDQIYEYFIHGPGNSKSMWIAWGLMLVFFGLTWLLENIACKLTYRDGFMASADGRIKLAEHIRKLPLGFLTSRNAGEVGNTMMNDFSRTESAMTHILPQIISGVIMAILASALLLVVDFRMGLAMFAGFPAALLIMLGMRGLEQRLDTRLSKARVSQAGKIQEYLSGMRVIKSYNMQGSNFERLRKACTDYRDACIKVESGIGPLNLVAAAFLRSGLSLMTVTGVFLVAGGTLTVPTFALFLLVGTRVFDPLAVAIMNYSELMMCSMAGERICTLLNEPEMAGNSDVPGKHEICFEHVSFSYGGAETQEVLHDVSVRLGSRTMTAIVGPSGSGKSTMLRLLARFYDPTSGKVLFGGVDERNIEPEKLMKHISMVFQDVYLFQDSVANNIRYGKEDATQEEIESAARLANCYDFIMRMPDGFETIIGEGGSTLSGGEKQRISIARAILKDAPIVLLDEATASLDPENEAEIQQAISRLVQDRTVVVIAHRLKTVVGANAILVLDHGRIVEQGTHNQLLTQNGLYAKLWKLQTSTEGWKIN</sequence>
<evidence type="ECO:0000256" key="6">
    <source>
        <dbReference type="ARBA" id="ARBA00022840"/>
    </source>
</evidence>
<evidence type="ECO:0000256" key="3">
    <source>
        <dbReference type="ARBA" id="ARBA00022475"/>
    </source>
</evidence>
<protein>
    <recommendedName>
        <fullName evidence="14">ABC transporter ATP-binding protein</fullName>
    </recommendedName>
</protein>
<evidence type="ECO:0000256" key="1">
    <source>
        <dbReference type="ARBA" id="ARBA00004651"/>
    </source>
</evidence>
<keyword evidence="5" id="KW-0547">Nucleotide-binding</keyword>
<dbReference type="Pfam" id="PF00664">
    <property type="entry name" value="ABC_membrane"/>
    <property type="match status" value="1"/>
</dbReference>
<evidence type="ECO:0008006" key="14">
    <source>
        <dbReference type="Google" id="ProtNLM"/>
    </source>
</evidence>
<dbReference type="FunFam" id="3.40.50.300:FF:000221">
    <property type="entry name" value="Multidrug ABC transporter ATP-binding protein"/>
    <property type="match status" value="1"/>
</dbReference>
<keyword evidence="7 9" id="KW-1133">Transmembrane helix</keyword>
<keyword evidence="2" id="KW-0813">Transport</keyword>
<name>A0AA36Y528_9FIRM</name>
<dbReference type="InterPro" id="IPR027417">
    <property type="entry name" value="P-loop_NTPase"/>
</dbReference>
<dbReference type="PANTHER" id="PTHR24221">
    <property type="entry name" value="ATP-BINDING CASSETTE SUB-FAMILY B"/>
    <property type="match status" value="1"/>
</dbReference>
<feature type="transmembrane region" description="Helical" evidence="9">
    <location>
        <begin position="60"/>
        <end position="79"/>
    </location>
</feature>
<proteinExistence type="predicted"/>
<evidence type="ECO:0000259" key="11">
    <source>
        <dbReference type="PROSITE" id="PS50929"/>
    </source>
</evidence>
<dbReference type="Proteomes" id="UP000018466">
    <property type="component" value="Unassembled WGS sequence"/>
</dbReference>
<dbReference type="GeneID" id="86941206"/>
<feature type="domain" description="ABC transmembrane type-1" evidence="11">
    <location>
        <begin position="20"/>
        <end position="304"/>
    </location>
</feature>
<feature type="transmembrane region" description="Helical" evidence="9">
    <location>
        <begin position="136"/>
        <end position="157"/>
    </location>
</feature>
<dbReference type="InterPro" id="IPR017871">
    <property type="entry name" value="ABC_transporter-like_CS"/>
</dbReference>
<dbReference type="PANTHER" id="PTHR24221:SF397">
    <property type="entry name" value="ABC TRANSPORTER, ATP-BINDING TRANSMEMBRANE PROTEIN"/>
    <property type="match status" value="1"/>
</dbReference>
<feature type="transmembrane region" description="Helical" evidence="9">
    <location>
        <begin position="20"/>
        <end position="40"/>
    </location>
</feature>
<evidence type="ECO:0000313" key="13">
    <source>
        <dbReference type="Proteomes" id="UP000018466"/>
    </source>
</evidence>
<keyword evidence="8 9" id="KW-0472">Membrane</keyword>
<dbReference type="SUPFAM" id="SSF90123">
    <property type="entry name" value="ABC transporter transmembrane region"/>
    <property type="match status" value="1"/>
</dbReference>
<gene>
    <name evidence="12" type="ORF">HMPREF9623_01463</name>
</gene>
<dbReference type="GO" id="GO:0034040">
    <property type="term" value="F:ATPase-coupled lipid transmembrane transporter activity"/>
    <property type="evidence" value="ECO:0007669"/>
    <property type="project" value="TreeGrafter"/>
</dbReference>
<feature type="transmembrane region" description="Helical" evidence="9">
    <location>
        <begin position="163"/>
        <end position="182"/>
    </location>
</feature>
<feature type="domain" description="ABC transporter" evidence="10">
    <location>
        <begin position="333"/>
        <end position="569"/>
    </location>
</feature>
<comment type="subcellular location">
    <subcellularLocation>
        <location evidence="1">Cell membrane</location>
        <topology evidence="1">Multi-pass membrane protein</topology>
    </subcellularLocation>
</comment>
<dbReference type="InterPro" id="IPR003593">
    <property type="entry name" value="AAA+_ATPase"/>
</dbReference>
<dbReference type="SMART" id="SM00382">
    <property type="entry name" value="AAA"/>
    <property type="match status" value="1"/>
</dbReference>
<evidence type="ECO:0000313" key="12">
    <source>
        <dbReference type="EMBL" id="EHO16764.1"/>
    </source>
</evidence>
<dbReference type="EMBL" id="AGEL01000007">
    <property type="protein sequence ID" value="EHO16764.1"/>
    <property type="molecule type" value="Genomic_DNA"/>
</dbReference>
<keyword evidence="3" id="KW-1003">Cell membrane</keyword>
<dbReference type="InterPro" id="IPR003439">
    <property type="entry name" value="ABC_transporter-like_ATP-bd"/>
</dbReference>
<evidence type="ECO:0000256" key="8">
    <source>
        <dbReference type="ARBA" id="ARBA00023136"/>
    </source>
</evidence>
<keyword evidence="4 9" id="KW-0812">Transmembrane</keyword>
<accession>A0AA36Y528</accession>
<organism evidence="12 13">
    <name type="scientific">Stomatobaculum longum</name>
    <dbReference type="NCBI Taxonomy" id="796942"/>
    <lineage>
        <taxon>Bacteria</taxon>
        <taxon>Bacillati</taxon>
        <taxon>Bacillota</taxon>
        <taxon>Clostridia</taxon>
        <taxon>Lachnospirales</taxon>
        <taxon>Lachnospiraceae</taxon>
        <taxon>Stomatobaculum</taxon>
    </lineage>
</organism>
<dbReference type="PROSITE" id="PS50893">
    <property type="entry name" value="ABC_TRANSPORTER_2"/>
    <property type="match status" value="1"/>
</dbReference>
<dbReference type="GO" id="GO:0140359">
    <property type="term" value="F:ABC-type transporter activity"/>
    <property type="evidence" value="ECO:0007669"/>
    <property type="project" value="InterPro"/>
</dbReference>
<evidence type="ECO:0000256" key="7">
    <source>
        <dbReference type="ARBA" id="ARBA00022989"/>
    </source>
</evidence>
<evidence type="ECO:0000256" key="5">
    <source>
        <dbReference type="ARBA" id="ARBA00022741"/>
    </source>
</evidence>
<dbReference type="PROSITE" id="PS50929">
    <property type="entry name" value="ABC_TM1F"/>
    <property type="match status" value="1"/>
</dbReference>
<dbReference type="InterPro" id="IPR036640">
    <property type="entry name" value="ABC1_TM_sf"/>
</dbReference>
<dbReference type="Gene3D" id="1.20.1560.10">
    <property type="entry name" value="ABC transporter type 1, transmembrane domain"/>
    <property type="match status" value="1"/>
</dbReference>
<evidence type="ECO:0000256" key="2">
    <source>
        <dbReference type="ARBA" id="ARBA00022448"/>
    </source>
</evidence>
<keyword evidence="13" id="KW-1185">Reference proteome</keyword>
<evidence type="ECO:0000256" key="9">
    <source>
        <dbReference type="SAM" id="Phobius"/>
    </source>
</evidence>
<dbReference type="Gene3D" id="3.40.50.300">
    <property type="entry name" value="P-loop containing nucleotide triphosphate hydrolases"/>
    <property type="match status" value="1"/>
</dbReference>
<dbReference type="GO" id="GO:0005524">
    <property type="term" value="F:ATP binding"/>
    <property type="evidence" value="ECO:0007669"/>
    <property type="project" value="UniProtKB-KW"/>
</dbReference>
<evidence type="ECO:0000259" key="10">
    <source>
        <dbReference type="PROSITE" id="PS50893"/>
    </source>
</evidence>
<dbReference type="GO" id="GO:0005886">
    <property type="term" value="C:plasma membrane"/>
    <property type="evidence" value="ECO:0007669"/>
    <property type="project" value="UniProtKB-SubCell"/>
</dbReference>